<comment type="caution">
    <text evidence="2">The sequence shown here is derived from an EMBL/GenBank/DDBJ whole genome shotgun (WGS) entry which is preliminary data.</text>
</comment>
<dbReference type="Gene3D" id="3.40.30.10">
    <property type="entry name" value="Glutaredoxin"/>
    <property type="match status" value="1"/>
</dbReference>
<proteinExistence type="predicted"/>
<organism evidence="2 3">
    <name type="scientific">Sulfobacillus harzensis</name>
    <dbReference type="NCBI Taxonomy" id="2729629"/>
    <lineage>
        <taxon>Bacteria</taxon>
        <taxon>Bacillati</taxon>
        <taxon>Bacillota</taxon>
        <taxon>Clostridia</taxon>
        <taxon>Eubacteriales</taxon>
        <taxon>Clostridiales Family XVII. Incertae Sedis</taxon>
        <taxon>Sulfobacillus</taxon>
    </lineage>
</organism>
<evidence type="ECO:0000313" key="2">
    <source>
        <dbReference type="EMBL" id="NMP22305.1"/>
    </source>
</evidence>
<protein>
    <submittedName>
        <fullName evidence="2">Redoxin domain-containing protein</fullName>
    </submittedName>
</protein>
<accession>A0A7Y0L4M1</accession>
<dbReference type="EMBL" id="JABBVZ010000020">
    <property type="protein sequence ID" value="NMP22305.1"/>
    <property type="molecule type" value="Genomic_DNA"/>
</dbReference>
<dbReference type="GO" id="GO:0016491">
    <property type="term" value="F:oxidoreductase activity"/>
    <property type="evidence" value="ECO:0007669"/>
    <property type="project" value="InterPro"/>
</dbReference>
<name>A0A7Y0L4M1_9FIRM</name>
<dbReference type="InterPro" id="IPR036249">
    <property type="entry name" value="Thioredoxin-like_sf"/>
</dbReference>
<dbReference type="Pfam" id="PF00578">
    <property type="entry name" value="AhpC-TSA"/>
    <property type="match status" value="1"/>
</dbReference>
<dbReference type="InterPro" id="IPR000866">
    <property type="entry name" value="AhpC/TSA"/>
</dbReference>
<dbReference type="AlphaFoldDB" id="A0A7Y0L4M1"/>
<keyword evidence="3" id="KW-1185">Reference proteome</keyword>
<dbReference type="GO" id="GO:0016209">
    <property type="term" value="F:antioxidant activity"/>
    <property type="evidence" value="ECO:0007669"/>
    <property type="project" value="InterPro"/>
</dbReference>
<evidence type="ECO:0000259" key="1">
    <source>
        <dbReference type="Pfam" id="PF00578"/>
    </source>
</evidence>
<dbReference type="Proteomes" id="UP000533476">
    <property type="component" value="Unassembled WGS sequence"/>
</dbReference>
<dbReference type="SUPFAM" id="SSF52833">
    <property type="entry name" value="Thioredoxin-like"/>
    <property type="match status" value="1"/>
</dbReference>
<evidence type="ECO:0000313" key="3">
    <source>
        <dbReference type="Proteomes" id="UP000533476"/>
    </source>
</evidence>
<gene>
    <name evidence="2" type="ORF">HIJ39_08060</name>
</gene>
<reference evidence="2 3" key="1">
    <citation type="submission" date="2020-04" db="EMBL/GenBank/DDBJ databases">
        <authorList>
            <person name="Zhang R."/>
            <person name="Schippers A."/>
        </authorList>
    </citation>
    <scope>NUCLEOTIDE SEQUENCE [LARGE SCALE GENOMIC DNA]</scope>
    <source>
        <strain evidence="2 3">DSM 109850</strain>
    </source>
</reference>
<sequence>MQVGQEAPAFELKATNGRTFSSRDQVQAGPLVVAFYPLAFTGG</sequence>
<feature type="domain" description="Alkyl hydroperoxide reductase subunit C/ Thiol specific antioxidant" evidence="1">
    <location>
        <begin position="3"/>
        <end position="42"/>
    </location>
</feature>